<evidence type="ECO:0000259" key="1">
    <source>
        <dbReference type="Pfam" id="PF01408"/>
    </source>
</evidence>
<keyword evidence="3" id="KW-1185">Reference proteome</keyword>
<sequence length="374" mass="41660">MAIVGGGRWGRQIVSVLKPILSNEQRILWVTKHGNDAAQKWCVNNALDYVTCVPDLETIVCNIDAAIVANAPTEHYPAVSTLLEHSVPTFCEKPVTLSLHHANKLVQLAELKNVAFGTNLVLDEASYLKEFTDDCAGLSIRSIEIVWHDPWCEVRHGQTKHGDFYTPMTHDMLPHCWSIMRRILGNGFSLELLGVDYTPQCTVITCQTQDISISVSLSRRAKLRIRKIKINGSGSNEGDSAWLDFSQEPGFQSVKGQTRTNQWGDVRPLEASLRSFFSAIESDDDQWSLSTSNCLEAVQLAESASQLVEKDQDHRIRRLASKRQLSADNSDHVALLIDRLAPTLASQGQRDPLLTTEQCKRFADQCIPLVASLL</sequence>
<name>A0A5C5WPD4_9BACT</name>
<accession>A0A5C5WPD4</accession>
<dbReference type="Pfam" id="PF01408">
    <property type="entry name" value="GFO_IDH_MocA"/>
    <property type="match status" value="1"/>
</dbReference>
<dbReference type="EC" id="1.1.1.18" evidence="2"/>
<dbReference type="InterPro" id="IPR036291">
    <property type="entry name" value="NAD(P)-bd_dom_sf"/>
</dbReference>
<dbReference type="Gene3D" id="3.30.360.10">
    <property type="entry name" value="Dihydrodipicolinate Reductase, domain 2"/>
    <property type="match status" value="1"/>
</dbReference>
<evidence type="ECO:0000313" key="2">
    <source>
        <dbReference type="EMBL" id="TWT52518.1"/>
    </source>
</evidence>
<dbReference type="AlphaFoldDB" id="A0A5C5WPD4"/>
<evidence type="ECO:0000313" key="3">
    <source>
        <dbReference type="Proteomes" id="UP000316598"/>
    </source>
</evidence>
<dbReference type="InterPro" id="IPR051450">
    <property type="entry name" value="Gfo/Idh/MocA_Oxidoreductases"/>
</dbReference>
<keyword evidence="2" id="KW-0560">Oxidoreductase</keyword>
<protein>
    <submittedName>
        <fullName evidence="2">Inositol 2-dehydrogenase/D-chiro-inositol 3-dehydrogenase</fullName>
        <ecNumber evidence="2">1.1.1.18</ecNumber>
    </submittedName>
</protein>
<dbReference type="Gene3D" id="3.40.50.720">
    <property type="entry name" value="NAD(P)-binding Rossmann-like Domain"/>
    <property type="match status" value="1"/>
</dbReference>
<organism evidence="2 3">
    <name type="scientific">Rubripirellula amarantea</name>
    <dbReference type="NCBI Taxonomy" id="2527999"/>
    <lineage>
        <taxon>Bacteria</taxon>
        <taxon>Pseudomonadati</taxon>
        <taxon>Planctomycetota</taxon>
        <taxon>Planctomycetia</taxon>
        <taxon>Pirellulales</taxon>
        <taxon>Pirellulaceae</taxon>
        <taxon>Rubripirellula</taxon>
    </lineage>
</organism>
<dbReference type="SUPFAM" id="SSF51735">
    <property type="entry name" value="NAD(P)-binding Rossmann-fold domains"/>
    <property type="match status" value="1"/>
</dbReference>
<gene>
    <name evidence="2" type="primary">iolG_1</name>
    <name evidence="2" type="ORF">Pla22_01420</name>
</gene>
<dbReference type="GO" id="GO:0000166">
    <property type="term" value="F:nucleotide binding"/>
    <property type="evidence" value="ECO:0007669"/>
    <property type="project" value="InterPro"/>
</dbReference>
<dbReference type="EMBL" id="SJPI01000001">
    <property type="protein sequence ID" value="TWT52518.1"/>
    <property type="molecule type" value="Genomic_DNA"/>
</dbReference>
<dbReference type="PANTHER" id="PTHR43377">
    <property type="entry name" value="BILIVERDIN REDUCTASE A"/>
    <property type="match status" value="1"/>
</dbReference>
<feature type="domain" description="Gfo/Idh/MocA-like oxidoreductase N-terminal" evidence="1">
    <location>
        <begin position="2"/>
        <end position="117"/>
    </location>
</feature>
<proteinExistence type="predicted"/>
<reference evidence="2 3" key="1">
    <citation type="submission" date="2019-02" db="EMBL/GenBank/DDBJ databases">
        <title>Deep-cultivation of Planctomycetes and their phenomic and genomic characterization uncovers novel biology.</title>
        <authorList>
            <person name="Wiegand S."/>
            <person name="Jogler M."/>
            <person name="Boedeker C."/>
            <person name="Pinto D."/>
            <person name="Vollmers J."/>
            <person name="Rivas-Marin E."/>
            <person name="Kohn T."/>
            <person name="Peeters S.H."/>
            <person name="Heuer A."/>
            <person name="Rast P."/>
            <person name="Oberbeckmann S."/>
            <person name="Bunk B."/>
            <person name="Jeske O."/>
            <person name="Meyerdierks A."/>
            <person name="Storesund J.E."/>
            <person name="Kallscheuer N."/>
            <person name="Luecker S."/>
            <person name="Lage O.M."/>
            <person name="Pohl T."/>
            <person name="Merkel B.J."/>
            <person name="Hornburger P."/>
            <person name="Mueller R.-W."/>
            <person name="Bruemmer F."/>
            <person name="Labrenz M."/>
            <person name="Spormann A.M."/>
            <person name="Op Den Camp H."/>
            <person name="Overmann J."/>
            <person name="Amann R."/>
            <person name="Jetten M.S.M."/>
            <person name="Mascher T."/>
            <person name="Medema M.H."/>
            <person name="Devos D.P."/>
            <person name="Kaster A.-K."/>
            <person name="Ovreas L."/>
            <person name="Rohde M."/>
            <person name="Galperin M.Y."/>
            <person name="Jogler C."/>
        </authorList>
    </citation>
    <scope>NUCLEOTIDE SEQUENCE [LARGE SCALE GENOMIC DNA]</scope>
    <source>
        <strain evidence="2 3">Pla22</strain>
    </source>
</reference>
<dbReference type="InterPro" id="IPR000683">
    <property type="entry name" value="Gfo/Idh/MocA-like_OxRdtase_N"/>
</dbReference>
<dbReference type="PANTHER" id="PTHR43377:SF1">
    <property type="entry name" value="BILIVERDIN REDUCTASE A"/>
    <property type="match status" value="1"/>
</dbReference>
<dbReference type="GO" id="GO:0050112">
    <property type="term" value="F:inositol 2-dehydrogenase (NAD+) activity"/>
    <property type="evidence" value="ECO:0007669"/>
    <property type="project" value="UniProtKB-EC"/>
</dbReference>
<comment type="caution">
    <text evidence="2">The sequence shown here is derived from an EMBL/GenBank/DDBJ whole genome shotgun (WGS) entry which is preliminary data.</text>
</comment>
<dbReference type="Proteomes" id="UP000316598">
    <property type="component" value="Unassembled WGS sequence"/>
</dbReference>